<dbReference type="EMBL" id="FJUX01000005">
    <property type="protein sequence ID" value="CZS90565.1"/>
    <property type="molecule type" value="Genomic_DNA"/>
</dbReference>
<feature type="chain" id="PRO_5009445359" evidence="15">
    <location>
        <begin position="20"/>
        <end position="572"/>
    </location>
</feature>
<keyword evidence="18" id="KW-1185">Reference proteome</keyword>
<keyword evidence="3" id="KW-1003">Cell membrane</keyword>
<dbReference type="PROSITE" id="PS51767">
    <property type="entry name" value="PEPTIDASE_A1"/>
    <property type="match status" value="1"/>
</dbReference>
<keyword evidence="7" id="KW-0378">Hydrolase</keyword>
<feature type="region of interest" description="Disordered" evidence="13">
    <location>
        <begin position="450"/>
        <end position="549"/>
    </location>
</feature>
<keyword evidence="14" id="KW-0812">Transmembrane</keyword>
<dbReference type="SUPFAM" id="SSF50630">
    <property type="entry name" value="Acid proteases"/>
    <property type="match status" value="1"/>
</dbReference>
<evidence type="ECO:0000256" key="13">
    <source>
        <dbReference type="SAM" id="MobiDB-lite"/>
    </source>
</evidence>
<dbReference type="InterPro" id="IPR001461">
    <property type="entry name" value="Aspartic_peptidase_A1"/>
</dbReference>
<evidence type="ECO:0000256" key="12">
    <source>
        <dbReference type="PIRSR" id="PIRSR601461-2"/>
    </source>
</evidence>
<keyword evidence="8 14" id="KW-0472">Membrane</keyword>
<dbReference type="PRINTS" id="PR00792">
    <property type="entry name" value="PEPSIN"/>
</dbReference>
<organism evidence="17 18">
    <name type="scientific">Rhynchosporium agropyri</name>
    <dbReference type="NCBI Taxonomy" id="914238"/>
    <lineage>
        <taxon>Eukaryota</taxon>
        <taxon>Fungi</taxon>
        <taxon>Dikarya</taxon>
        <taxon>Ascomycota</taxon>
        <taxon>Pezizomycotina</taxon>
        <taxon>Leotiomycetes</taxon>
        <taxon>Helotiales</taxon>
        <taxon>Ploettnerulaceae</taxon>
        <taxon>Rhynchosporium</taxon>
    </lineage>
</organism>
<proteinExistence type="inferred from homology"/>
<keyword evidence="6" id="KW-0064">Aspartyl protease</keyword>
<feature type="compositionally biased region" description="Low complexity" evidence="13">
    <location>
        <begin position="536"/>
        <end position="548"/>
    </location>
</feature>
<dbReference type="InterPro" id="IPR034164">
    <property type="entry name" value="Pepsin-like_dom"/>
</dbReference>
<evidence type="ECO:0000256" key="7">
    <source>
        <dbReference type="ARBA" id="ARBA00022801"/>
    </source>
</evidence>
<name>A0A1E1JXC2_9HELO</name>
<dbReference type="Pfam" id="PF00026">
    <property type="entry name" value="Asp"/>
    <property type="match status" value="1"/>
</dbReference>
<keyword evidence="9" id="KW-0325">Glycoprotein</keyword>
<dbReference type="PANTHER" id="PTHR47966">
    <property type="entry name" value="BETA-SITE APP-CLEAVING ENZYME, ISOFORM A-RELATED"/>
    <property type="match status" value="1"/>
</dbReference>
<accession>A0A1E1JXC2</accession>
<comment type="similarity">
    <text evidence="2">Belongs to the peptidase A1 family.</text>
</comment>
<keyword evidence="4" id="KW-0645">Protease</keyword>
<evidence type="ECO:0000313" key="17">
    <source>
        <dbReference type="EMBL" id="CZS90565.1"/>
    </source>
</evidence>
<keyword evidence="12" id="KW-1015">Disulfide bond</keyword>
<evidence type="ECO:0000256" key="14">
    <source>
        <dbReference type="SAM" id="Phobius"/>
    </source>
</evidence>
<keyword evidence="10" id="KW-0449">Lipoprotein</keyword>
<feature type="transmembrane region" description="Helical" evidence="14">
    <location>
        <begin position="554"/>
        <end position="571"/>
    </location>
</feature>
<evidence type="ECO:0000256" key="1">
    <source>
        <dbReference type="ARBA" id="ARBA00004236"/>
    </source>
</evidence>
<evidence type="ECO:0000259" key="16">
    <source>
        <dbReference type="PROSITE" id="PS51767"/>
    </source>
</evidence>
<dbReference type="GO" id="GO:0004190">
    <property type="term" value="F:aspartic-type endopeptidase activity"/>
    <property type="evidence" value="ECO:0007669"/>
    <property type="project" value="UniProtKB-KW"/>
</dbReference>
<gene>
    <name evidence="17" type="ORF">RAG0_01601</name>
</gene>
<feature type="compositionally biased region" description="Low complexity" evidence="13">
    <location>
        <begin position="450"/>
        <end position="475"/>
    </location>
</feature>
<evidence type="ECO:0000256" key="15">
    <source>
        <dbReference type="SAM" id="SignalP"/>
    </source>
</evidence>
<dbReference type="Gene3D" id="2.40.70.10">
    <property type="entry name" value="Acid Proteases"/>
    <property type="match status" value="2"/>
</dbReference>
<dbReference type="Proteomes" id="UP000178912">
    <property type="component" value="Unassembled WGS sequence"/>
</dbReference>
<dbReference type="FunFam" id="2.40.70.10:FF:000060">
    <property type="entry name" value="Aspartic-type endopeptidase ctsD"/>
    <property type="match status" value="1"/>
</dbReference>
<dbReference type="GO" id="GO:0005886">
    <property type="term" value="C:plasma membrane"/>
    <property type="evidence" value="ECO:0007669"/>
    <property type="project" value="UniProtKB-SubCell"/>
</dbReference>
<evidence type="ECO:0000256" key="2">
    <source>
        <dbReference type="ARBA" id="ARBA00007447"/>
    </source>
</evidence>
<keyword evidence="5 15" id="KW-0732">Signal</keyword>
<keyword evidence="14" id="KW-1133">Transmembrane helix</keyword>
<reference evidence="18" key="1">
    <citation type="submission" date="2016-03" db="EMBL/GenBank/DDBJ databases">
        <authorList>
            <person name="Guldener U."/>
        </authorList>
    </citation>
    <scope>NUCLEOTIDE SEQUENCE [LARGE SCALE GENOMIC DNA]</scope>
    <source>
        <strain evidence="18">04CH-RAC-A.6.1</strain>
    </source>
</reference>
<sequence>MLITKTLATAVVLASSSTAFFPWFPDYLCVEDHSCVAGRSVVDQEPAEASLKLVQRVPKSDLPHEVQILRLAERLTRKYQRGTAVQPIEIKERDVVAKRTNAYKIMPAAPPTQPMSAPIDQDGTDFSYFTEVVLGSSKTLVYMLLDTGAATTWVMGKSCASGPCKVHNTFDPASSTSFKDAGKAFNISYGSGQVGGSLGTDMISFAGMSFAMTLGIAESTSDDFNSFPIDGILGLSQSKGAYPIFLETLVESKSLKSNVFGVSLNRASDGTNTGEINFGEPNTSKYSGSLNYNDVSKDAGGDWAIPLSNVGVGTTQANIKSRLAFVDTGTSFIFCPPEDARLLYALVPGAETTNNVTYNIPCTTSTSLTFTFGSTTYNVDPKDWVSPMANGVCTGNIYGQAVTPGNWLLGDTFLKNVYSVFDADKDRIGFAQNNPGAAAVSSTLTVSSSSASSTGMATSFTGSGSTSATMTPSSSNGTPAGMAPSPVSGSSTAGVPTTTTTGPGSSSTSSGAPGPVSPGLGGHETSETDLAAQTQPSTTSPTSSPKSKSGARRLLSTFLPATFVLILVALIT</sequence>
<dbReference type="CDD" id="cd05471">
    <property type="entry name" value="pepsin_like"/>
    <property type="match status" value="1"/>
</dbReference>
<dbReference type="PANTHER" id="PTHR47966:SF75">
    <property type="entry name" value="ENDOPEPTIDASE (CTSD), PUTATIVE (AFU_ORTHOLOGUE AFUA_4G07040)-RELATED"/>
    <property type="match status" value="1"/>
</dbReference>
<evidence type="ECO:0000313" key="18">
    <source>
        <dbReference type="Proteomes" id="UP000178912"/>
    </source>
</evidence>
<feature type="compositionally biased region" description="Low complexity" evidence="13">
    <location>
        <begin position="488"/>
        <end position="518"/>
    </location>
</feature>
<evidence type="ECO:0000256" key="9">
    <source>
        <dbReference type="ARBA" id="ARBA00023180"/>
    </source>
</evidence>
<evidence type="ECO:0000256" key="3">
    <source>
        <dbReference type="ARBA" id="ARBA00022475"/>
    </source>
</evidence>
<protein>
    <submittedName>
        <fullName evidence="17">Related to aspartic proteinase, pepstatin-sensitive</fullName>
    </submittedName>
</protein>
<feature type="disulfide bond" evidence="12">
    <location>
        <begin position="362"/>
        <end position="393"/>
    </location>
</feature>
<dbReference type="InterPro" id="IPR021109">
    <property type="entry name" value="Peptidase_aspartic_dom_sf"/>
</dbReference>
<dbReference type="GO" id="GO:0006508">
    <property type="term" value="P:proteolysis"/>
    <property type="evidence" value="ECO:0007669"/>
    <property type="project" value="UniProtKB-KW"/>
</dbReference>
<feature type="signal peptide" evidence="15">
    <location>
        <begin position="1"/>
        <end position="19"/>
    </location>
</feature>
<feature type="domain" description="Peptidase A1" evidence="16">
    <location>
        <begin position="128"/>
        <end position="431"/>
    </location>
</feature>
<feature type="active site" evidence="11">
    <location>
        <position position="327"/>
    </location>
</feature>
<evidence type="ECO:0000256" key="10">
    <source>
        <dbReference type="ARBA" id="ARBA00023288"/>
    </source>
</evidence>
<dbReference type="AlphaFoldDB" id="A0A1E1JXC2"/>
<evidence type="ECO:0000256" key="5">
    <source>
        <dbReference type="ARBA" id="ARBA00022729"/>
    </source>
</evidence>
<evidence type="ECO:0000256" key="8">
    <source>
        <dbReference type="ARBA" id="ARBA00023136"/>
    </source>
</evidence>
<comment type="subcellular location">
    <subcellularLocation>
        <location evidence="1">Cell membrane</location>
    </subcellularLocation>
</comment>
<feature type="active site" evidence="11">
    <location>
        <position position="146"/>
    </location>
</feature>
<feature type="disulfide bond" evidence="12">
    <location>
        <begin position="159"/>
        <end position="164"/>
    </location>
</feature>
<dbReference type="InterPro" id="IPR033121">
    <property type="entry name" value="PEPTIDASE_A1"/>
</dbReference>
<evidence type="ECO:0000256" key="4">
    <source>
        <dbReference type="ARBA" id="ARBA00022670"/>
    </source>
</evidence>
<dbReference type="OrthoDB" id="660550at2759"/>
<dbReference type="FunFam" id="2.40.70.10:FF:000085">
    <property type="entry name" value="Aspartic-type endopeptidase (CtsD), putative"/>
    <property type="match status" value="1"/>
</dbReference>
<evidence type="ECO:0000256" key="6">
    <source>
        <dbReference type="ARBA" id="ARBA00022750"/>
    </source>
</evidence>
<evidence type="ECO:0000256" key="11">
    <source>
        <dbReference type="PIRSR" id="PIRSR601461-1"/>
    </source>
</evidence>